<accession>A0A6G4X4U7</accession>
<dbReference type="InterPro" id="IPR036188">
    <property type="entry name" value="FAD/NAD-bd_sf"/>
</dbReference>
<evidence type="ECO:0000313" key="5">
    <source>
        <dbReference type="EMBL" id="NGO72418.1"/>
    </source>
</evidence>
<evidence type="ECO:0000313" key="6">
    <source>
        <dbReference type="Proteomes" id="UP000477722"/>
    </source>
</evidence>
<comment type="caution">
    <text evidence="5">The sequence shown here is derived from an EMBL/GenBank/DDBJ whole genome shotgun (WGS) entry which is preliminary data.</text>
</comment>
<dbReference type="InterPro" id="IPR050097">
    <property type="entry name" value="Ferredoxin-NADP_redctase_2"/>
</dbReference>
<dbReference type="Proteomes" id="UP000477722">
    <property type="component" value="Unassembled WGS sequence"/>
</dbReference>
<gene>
    <name evidence="5" type="ORF">G5C65_29510</name>
</gene>
<dbReference type="PANTHER" id="PTHR48105">
    <property type="entry name" value="THIOREDOXIN REDUCTASE 1-RELATED-RELATED"/>
    <property type="match status" value="1"/>
</dbReference>
<dbReference type="PRINTS" id="PR00469">
    <property type="entry name" value="PNDRDTASEII"/>
</dbReference>
<dbReference type="AlphaFoldDB" id="A0A6G4X4U7"/>
<evidence type="ECO:0000256" key="3">
    <source>
        <dbReference type="ARBA" id="ARBA00048132"/>
    </source>
</evidence>
<keyword evidence="6" id="KW-1185">Reference proteome</keyword>
<reference evidence="5 6" key="1">
    <citation type="submission" date="2020-02" db="EMBL/GenBank/DDBJ databases">
        <title>Whole-genome analyses of novel actinobacteria.</title>
        <authorList>
            <person name="Sahin N."/>
            <person name="Tatar D."/>
        </authorList>
    </citation>
    <scope>NUCLEOTIDE SEQUENCE [LARGE SCALE GENOMIC DNA]</scope>
    <source>
        <strain evidence="5 6">SB3404</strain>
    </source>
</reference>
<evidence type="ECO:0000259" key="4">
    <source>
        <dbReference type="Pfam" id="PF07992"/>
    </source>
</evidence>
<dbReference type="Gene3D" id="3.50.50.60">
    <property type="entry name" value="FAD/NAD(P)-binding domain"/>
    <property type="match status" value="2"/>
</dbReference>
<dbReference type="InterPro" id="IPR023753">
    <property type="entry name" value="FAD/NAD-binding_dom"/>
</dbReference>
<evidence type="ECO:0000256" key="2">
    <source>
        <dbReference type="ARBA" id="ARBA00023002"/>
    </source>
</evidence>
<organism evidence="5 6">
    <name type="scientific">Streptomyces boncukensis</name>
    <dbReference type="NCBI Taxonomy" id="2711219"/>
    <lineage>
        <taxon>Bacteria</taxon>
        <taxon>Bacillati</taxon>
        <taxon>Actinomycetota</taxon>
        <taxon>Actinomycetes</taxon>
        <taxon>Kitasatosporales</taxon>
        <taxon>Streptomycetaceae</taxon>
        <taxon>Streptomyces</taxon>
    </lineage>
</organism>
<dbReference type="GO" id="GO:0004791">
    <property type="term" value="F:thioredoxin-disulfide reductase (NADPH) activity"/>
    <property type="evidence" value="ECO:0007669"/>
    <property type="project" value="UniProtKB-EC"/>
</dbReference>
<dbReference type="SUPFAM" id="SSF51905">
    <property type="entry name" value="FAD/NAD(P)-binding domain"/>
    <property type="match status" value="1"/>
</dbReference>
<feature type="domain" description="FAD/NAD(P)-binding" evidence="4">
    <location>
        <begin position="13"/>
        <end position="300"/>
    </location>
</feature>
<keyword evidence="1" id="KW-0285">Flavoprotein</keyword>
<dbReference type="Pfam" id="PF07992">
    <property type="entry name" value="Pyr_redox_2"/>
    <property type="match status" value="1"/>
</dbReference>
<evidence type="ECO:0000256" key="1">
    <source>
        <dbReference type="ARBA" id="ARBA00022630"/>
    </source>
</evidence>
<keyword evidence="2" id="KW-0560">Oxidoreductase</keyword>
<comment type="catalytic activity">
    <reaction evidence="3">
        <text>[thioredoxin]-dithiol + NADP(+) = [thioredoxin]-disulfide + NADPH + H(+)</text>
        <dbReference type="Rhea" id="RHEA:20345"/>
        <dbReference type="Rhea" id="RHEA-COMP:10698"/>
        <dbReference type="Rhea" id="RHEA-COMP:10700"/>
        <dbReference type="ChEBI" id="CHEBI:15378"/>
        <dbReference type="ChEBI" id="CHEBI:29950"/>
        <dbReference type="ChEBI" id="CHEBI:50058"/>
        <dbReference type="ChEBI" id="CHEBI:57783"/>
        <dbReference type="ChEBI" id="CHEBI:58349"/>
        <dbReference type="EC" id="1.8.1.9"/>
    </reaction>
</comment>
<name>A0A6G4X4U7_9ACTN</name>
<protein>
    <submittedName>
        <fullName evidence="5">NAD(P)/FAD-dependent oxidoreductase</fullName>
    </submittedName>
</protein>
<dbReference type="PRINTS" id="PR00368">
    <property type="entry name" value="FADPNR"/>
</dbReference>
<proteinExistence type="predicted"/>
<sequence>MSEHDFTQHPHSYDVLVAGGGPAGLGGALQLGRARRSVLVADAGHPRNAPAGGVHAYPGREGAPPAELLADAREEVSAYGVRTVRAAVVAAKPDDGGFLAELDDGTAVRARRLLVATGLVDELPDVPGLAELWGTDVLHCPYCHGWEVRDQPVGILATDRTGPLAVHQALLWRQWSDDITLFLHTAADPDDEQFERLAARGVAVVDGEVRGLERDAAGRLSGVRPAGGPVLPCRALVVPPQFTVRSPLFASLGLEPVERDMGGTPLGTVLPTDATGRTPVPGVWAAGNVVDPSAQVIGAAAAGVHAGAMINFDLVEEETRRAVDAARRGQ</sequence>
<dbReference type="RefSeq" id="WP_165302106.1">
    <property type="nucleotide sequence ID" value="NZ_JAAKZZ010000458.1"/>
</dbReference>
<dbReference type="EMBL" id="JAAKZZ010000458">
    <property type="protein sequence ID" value="NGO72418.1"/>
    <property type="molecule type" value="Genomic_DNA"/>
</dbReference>